<dbReference type="GO" id="GO:0000981">
    <property type="term" value="F:DNA-binding transcription factor activity, RNA polymerase II-specific"/>
    <property type="evidence" value="ECO:0007669"/>
    <property type="project" value="InterPro"/>
</dbReference>
<dbReference type="GO" id="GO:0008270">
    <property type="term" value="F:zinc ion binding"/>
    <property type="evidence" value="ECO:0007669"/>
    <property type="project" value="InterPro"/>
</dbReference>
<accession>A0A2S5B1D8</accession>
<dbReference type="SMART" id="SM00066">
    <property type="entry name" value="GAL4"/>
    <property type="match status" value="1"/>
</dbReference>
<name>A0A2S5B1D8_9BASI</name>
<dbReference type="AlphaFoldDB" id="A0A2S5B1D8"/>
<evidence type="ECO:0000313" key="4">
    <source>
        <dbReference type="Proteomes" id="UP000237144"/>
    </source>
</evidence>
<dbReference type="EMBL" id="PJQD01000115">
    <property type="protein sequence ID" value="POY70576.1"/>
    <property type="molecule type" value="Genomic_DNA"/>
</dbReference>
<organism evidence="3 4">
    <name type="scientific">Rhodotorula taiwanensis</name>
    <dbReference type="NCBI Taxonomy" id="741276"/>
    <lineage>
        <taxon>Eukaryota</taxon>
        <taxon>Fungi</taxon>
        <taxon>Dikarya</taxon>
        <taxon>Basidiomycota</taxon>
        <taxon>Pucciniomycotina</taxon>
        <taxon>Microbotryomycetes</taxon>
        <taxon>Sporidiobolales</taxon>
        <taxon>Sporidiobolaceae</taxon>
        <taxon>Rhodotorula</taxon>
    </lineage>
</organism>
<feature type="region of interest" description="Disordered" evidence="1">
    <location>
        <begin position="95"/>
        <end position="117"/>
    </location>
</feature>
<dbReference type="PROSITE" id="PS50048">
    <property type="entry name" value="ZN2_CY6_FUNGAL_2"/>
    <property type="match status" value="1"/>
</dbReference>
<keyword evidence="4" id="KW-1185">Reference proteome</keyword>
<feature type="region of interest" description="Disordered" evidence="1">
    <location>
        <begin position="1"/>
        <end position="20"/>
    </location>
</feature>
<dbReference type="InterPro" id="IPR001138">
    <property type="entry name" value="Zn2Cys6_DnaBD"/>
</dbReference>
<feature type="region of interest" description="Disordered" evidence="1">
    <location>
        <begin position="283"/>
        <end position="302"/>
    </location>
</feature>
<dbReference type="CDD" id="cd00067">
    <property type="entry name" value="GAL4"/>
    <property type="match status" value="1"/>
</dbReference>
<dbReference type="OrthoDB" id="2309723at2759"/>
<dbReference type="SUPFAM" id="SSF57701">
    <property type="entry name" value="Zn2/Cys6 DNA-binding domain"/>
    <property type="match status" value="1"/>
</dbReference>
<dbReference type="InterPro" id="IPR036864">
    <property type="entry name" value="Zn2-C6_fun-type_DNA-bd_sf"/>
</dbReference>
<dbReference type="Proteomes" id="UP000237144">
    <property type="component" value="Unassembled WGS sequence"/>
</dbReference>
<dbReference type="Gene3D" id="4.10.240.10">
    <property type="entry name" value="Zn(2)-C6 fungal-type DNA-binding domain"/>
    <property type="match status" value="1"/>
</dbReference>
<dbReference type="STRING" id="741276.A0A2S5B1D8"/>
<proteinExistence type="predicted"/>
<protein>
    <recommendedName>
        <fullName evidence="2">Zn(2)-C6 fungal-type domain-containing protein</fullName>
    </recommendedName>
</protein>
<feature type="compositionally biased region" description="Polar residues" evidence="1">
    <location>
        <begin position="8"/>
        <end position="18"/>
    </location>
</feature>
<reference evidence="3 4" key="1">
    <citation type="journal article" date="2018" name="Front. Microbiol.">
        <title>Prospects for Fungal Bioremediation of Acidic Radioactive Waste Sites: Characterization and Genome Sequence of Rhodotorula taiwanensis MD1149.</title>
        <authorList>
            <person name="Tkavc R."/>
            <person name="Matrosova V.Y."/>
            <person name="Grichenko O.E."/>
            <person name="Gostincar C."/>
            <person name="Volpe R.P."/>
            <person name="Klimenkova P."/>
            <person name="Gaidamakova E.K."/>
            <person name="Zhou C.E."/>
            <person name="Stewart B.J."/>
            <person name="Lyman M.G."/>
            <person name="Malfatti S.A."/>
            <person name="Rubinfeld B."/>
            <person name="Courtot M."/>
            <person name="Singh J."/>
            <person name="Dalgard C.L."/>
            <person name="Hamilton T."/>
            <person name="Frey K.G."/>
            <person name="Gunde-Cimerman N."/>
            <person name="Dugan L."/>
            <person name="Daly M.J."/>
        </authorList>
    </citation>
    <scope>NUCLEOTIDE SEQUENCE [LARGE SCALE GENOMIC DNA]</scope>
    <source>
        <strain evidence="3 4">MD1149</strain>
    </source>
</reference>
<gene>
    <name evidence="3" type="ORF">BMF94_6491</name>
</gene>
<sequence length="322" mass="35290">MPRPDATVTRSNPATASVTRPHRVCEPCFKRKVLCDLVRPTCGACTRYSRNTPRHRCSYGAHTVPSEPRQLTASPFNPDDFTLPRTRSGAKVLQEIQEGTPEPVEPSPSPEVPEMETDEPARLVEQMAQTSLDSETGERRFELPLPPVFRPMHFPSFPRDLPDVHSPSASPRPPQIDAHSPLYIPTAPAFDAPETPPHQYYPRQGQLAWAPPRSPPGFASVAATHEPYLPMDAFPGEPSAPFTPLPPGPWRTFPSPSPEAAVPSLPSSPEAAHASSLWYSSTSVNPHHVSPSPAPLDIPQMARYGPNSGHAMGWQFYPSSYP</sequence>
<evidence type="ECO:0000256" key="1">
    <source>
        <dbReference type="SAM" id="MobiDB-lite"/>
    </source>
</evidence>
<evidence type="ECO:0000313" key="3">
    <source>
        <dbReference type="EMBL" id="POY70576.1"/>
    </source>
</evidence>
<feature type="domain" description="Zn(2)-C6 fungal-type" evidence="2">
    <location>
        <begin position="24"/>
        <end position="59"/>
    </location>
</feature>
<evidence type="ECO:0000259" key="2">
    <source>
        <dbReference type="PROSITE" id="PS50048"/>
    </source>
</evidence>
<comment type="caution">
    <text evidence="3">The sequence shown here is derived from an EMBL/GenBank/DDBJ whole genome shotgun (WGS) entry which is preliminary data.</text>
</comment>